<evidence type="ECO:0000313" key="1">
    <source>
        <dbReference type="EMBL" id="MBB4861479.1"/>
    </source>
</evidence>
<accession>A0A7W7KES9</accession>
<organism evidence="1 2">
    <name type="scientific">Pseudomonas nitroreducens</name>
    <dbReference type="NCBI Taxonomy" id="46680"/>
    <lineage>
        <taxon>Bacteria</taxon>
        <taxon>Pseudomonadati</taxon>
        <taxon>Pseudomonadota</taxon>
        <taxon>Gammaproteobacteria</taxon>
        <taxon>Pseudomonadales</taxon>
        <taxon>Pseudomonadaceae</taxon>
        <taxon>Pseudomonas</taxon>
    </lineage>
</organism>
<dbReference type="AlphaFoldDB" id="A0A7W7KES9"/>
<dbReference type="RefSeq" id="WP_184585740.1">
    <property type="nucleotide sequence ID" value="NZ_JACHLI010000001.1"/>
</dbReference>
<proteinExistence type="predicted"/>
<name>A0A7W7KES9_PSENT</name>
<sequence>MEYAKDYVLLRDVEGRQRYDIPHCPLHVLTVYQEERFLKDGHILHKDTVLIEDRAHDWQWENGKFYYTRLESVPLVALVYSTEYRTFCAHCGVAVVSEKFQLHCDVCQEKLK</sequence>
<dbReference type="EMBL" id="JACHLI010000001">
    <property type="protein sequence ID" value="MBB4861479.1"/>
    <property type="molecule type" value="Genomic_DNA"/>
</dbReference>
<protein>
    <submittedName>
        <fullName evidence="1">Uncharacterized protein</fullName>
    </submittedName>
</protein>
<dbReference type="Proteomes" id="UP000566995">
    <property type="component" value="Unassembled WGS sequence"/>
</dbReference>
<reference evidence="1 2" key="1">
    <citation type="submission" date="2020-08" db="EMBL/GenBank/DDBJ databases">
        <title>Functional genomics of gut bacteria from endangered species of beetles.</title>
        <authorList>
            <person name="Carlos-Shanley C."/>
        </authorList>
    </citation>
    <scope>NUCLEOTIDE SEQUENCE [LARGE SCALE GENOMIC DNA]</scope>
    <source>
        <strain evidence="1 2">S00179</strain>
    </source>
</reference>
<comment type="caution">
    <text evidence="1">The sequence shown here is derived from an EMBL/GenBank/DDBJ whole genome shotgun (WGS) entry which is preliminary data.</text>
</comment>
<gene>
    <name evidence="1" type="ORF">HNP46_000290</name>
</gene>
<evidence type="ECO:0000313" key="2">
    <source>
        <dbReference type="Proteomes" id="UP000566995"/>
    </source>
</evidence>